<proteinExistence type="inferred from homology"/>
<dbReference type="InterPro" id="IPR005144">
    <property type="entry name" value="ATP-cone_dom"/>
</dbReference>
<dbReference type="OrthoDB" id="9807461at2"/>
<comment type="similarity">
    <text evidence="8">Belongs to the NrdR family.</text>
</comment>
<keyword evidence="1 8" id="KW-0678">Repressor</keyword>
<evidence type="ECO:0000256" key="8">
    <source>
        <dbReference type="HAMAP-Rule" id="MF_00440"/>
    </source>
</evidence>
<feature type="zinc finger region" evidence="8">
    <location>
        <begin position="3"/>
        <end position="34"/>
    </location>
</feature>
<evidence type="ECO:0000256" key="6">
    <source>
        <dbReference type="ARBA" id="ARBA00023125"/>
    </source>
</evidence>
<dbReference type="GO" id="GO:0003677">
    <property type="term" value="F:DNA binding"/>
    <property type="evidence" value="ECO:0007669"/>
    <property type="project" value="UniProtKB-KW"/>
</dbReference>
<comment type="caution">
    <text evidence="11">The sequence shown here is derived from an EMBL/GenBank/DDBJ whole genome shotgun (WGS) entry which is preliminary data.</text>
</comment>
<dbReference type="GO" id="GO:0008270">
    <property type="term" value="F:zinc ion binding"/>
    <property type="evidence" value="ECO:0007669"/>
    <property type="project" value="UniProtKB-UniRule"/>
</dbReference>
<comment type="cofactor">
    <cofactor evidence="8">
        <name>Zn(2+)</name>
        <dbReference type="ChEBI" id="CHEBI:29105"/>
    </cofactor>
    <text evidence="8">Binds 1 zinc ion.</text>
</comment>
<dbReference type="GO" id="GO:0045892">
    <property type="term" value="P:negative regulation of DNA-templated transcription"/>
    <property type="evidence" value="ECO:0007669"/>
    <property type="project" value="UniProtKB-UniRule"/>
</dbReference>
<evidence type="ECO:0000256" key="3">
    <source>
        <dbReference type="ARBA" id="ARBA00022741"/>
    </source>
</evidence>
<dbReference type="InterPro" id="IPR055173">
    <property type="entry name" value="NrdR-like_N"/>
</dbReference>
<accession>A0A5C5BGS9</accession>
<keyword evidence="2 8" id="KW-0479">Metal-binding</keyword>
<keyword evidence="5 8" id="KW-0805">Transcription regulation</keyword>
<comment type="function">
    <text evidence="8">Negatively regulates transcription of bacterial ribonucleotide reductase nrd genes and operons by binding to NrdR-boxes.</text>
</comment>
<dbReference type="PROSITE" id="PS51161">
    <property type="entry name" value="ATP_CONE"/>
    <property type="match status" value="1"/>
</dbReference>
<sequence length="208" mass="22349">MHCPYCRHTDSRVIDSRTSDDGSSIRRRRQCPQCGRRFSTVETTSLSVVKRSGVVEPFSRDKVVLGVRKACQGRPVSDDSLAVLAQRVEEAVRATGTAEVDAHDVGLAILGPLRELDEVAYLRFASVYQDFSSLADFESAIAALRAERAGRPGTAEELVQAGASAALGDLNADSRRERDGERAVDAERDGDAVDGAEPAIGETVTSRG</sequence>
<evidence type="ECO:0000256" key="9">
    <source>
        <dbReference type="SAM" id="MobiDB-lite"/>
    </source>
</evidence>
<name>A0A5C5BGS9_9MICO</name>
<dbReference type="Proteomes" id="UP000313849">
    <property type="component" value="Unassembled WGS sequence"/>
</dbReference>
<evidence type="ECO:0000256" key="2">
    <source>
        <dbReference type="ARBA" id="ARBA00022723"/>
    </source>
</evidence>
<evidence type="ECO:0000313" key="11">
    <source>
        <dbReference type="EMBL" id="TNU77263.1"/>
    </source>
</evidence>
<evidence type="ECO:0000313" key="12">
    <source>
        <dbReference type="Proteomes" id="UP000313849"/>
    </source>
</evidence>
<evidence type="ECO:0000256" key="1">
    <source>
        <dbReference type="ARBA" id="ARBA00022491"/>
    </source>
</evidence>
<dbReference type="EMBL" id="VENP01000001">
    <property type="protein sequence ID" value="TNU77263.1"/>
    <property type="molecule type" value="Genomic_DNA"/>
</dbReference>
<keyword evidence="12" id="KW-1185">Reference proteome</keyword>
<keyword evidence="8" id="KW-0863">Zinc-finger</keyword>
<evidence type="ECO:0000256" key="4">
    <source>
        <dbReference type="ARBA" id="ARBA00022840"/>
    </source>
</evidence>
<dbReference type="PANTHER" id="PTHR30455:SF2">
    <property type="entry name" value="TRANSCRIPTIONAL REPRESSOR NRDR"/>
    <property type="match status" value="1"/>
</dbReference>
<dbReference type="Pfam" id="PF22811">
    <property type="entry name" value="Zn_ribbon_NrdR"/>
    <property type="match status" value="1"/>
</dbReference>
<evidence type="ECO:0000256" key="5">
    <source>
        <dbReference type="ARBA" id="ARBA00023015"/>
    </source>
</evidence>
<dbReference type="InterPro" id="IPR003796">
    <property type="entry name" value="RNR_NrdR-like"/>
</dbReference>
<dbReference type="PANTHER" id="PTHR30455">
    <property type="entry name" value="TRANSCRIPTIONAL REPRESSOR NRDR"/>
    <property type="match status" value="1"/>
</dbReference>
<gene>
    <name evidence="8 11" type="primary">nrdR</name>
    <name evidence="11" type="ORF">FH969_00360</name>
</gene>
<keyword evidence="8" id="KW-0862">Zinc</keyword>
<dbReference type="NCBIfam" id="TIGR00244">
    <property type="entry name" value="transcriptional regulator NrdR"/>
    <property type="match status" value="1"/>
</dbReference>
<evidence type="ECO:0000259" key="10">
    <source>
        <dbReference type="PROSITE" id="PS51161"/>
    </source>
</evidence>
<organism evidence="11 12">
    <name type="scientific">Miniimonas arenae</name>
    <dbReference type="NCBI Taxonomy" id="676201"/>
    <lineage>
        <taxon>Bacteria</taxon>
        <taxon>Bacillati</taxon>
        <taxon>Actinomycetota</taxon>
        <taxon>Actinomycetes</taxon>
        <taxon>Micrococcales</taxon>
        <taxon>Beutenbergiaceae</taxon>
        <taxon>Miniimonas</taxon>
    </lineage>
</organism>
<dbReference type="AlphaFoldDB" id="A0A5C5BGS9"/>
<feature type="compositionally biased region" description="Basic and acidic residues" evidence="9">
    <location>
        <begin position="172"/>
        <end position="191"/>
    </location>
</feature>
<keyword evidence="3 8" id="KW-0547">Nucleotide-binding</keyword>
<dbReference type="HAMAP" id="MF_00440">
    <property type="entry name" value="NrdR"/>
    <property type="match status" value="1"/>
</dbReference>
<dbReference type="GO" id="GO:0005524">
    <property type="term" value="F:ATP binding"/>
    <property type="evidence" value="ECO:0007669"/>
    <property type="project" value="UniProtKB-UniRule"/>
</dbReference>
<evidence type="ECO:0000256" key="7">
    <source>
        <dbReference type="ARBA" id="ARBA00023163"/>
    </source>
</evidence>
<keyword evidence="6 8" id="KW-0238">DNA-binding</keyword>
<protein>
    <recommendedName>
        <fullName evidence="8">Transcriptional repressor NrdR</fullName>
    </recommendedName>
</protein>
<feature type="region of interest" description="Disordered" evidence="9">
    <location>
        <begin position="169"/>
        <end position="208"/>
    </location>
</feature>
<feature type="domain" description="ATP-cone" evidence="10">
    <location>
        <begin position="46"/>
        <end position="136"/>
    </location>
</feature>
<keyword evidence="7 8" id="KW-0804">Transcription</keyword>
<keyword evidence="4 8" id="KW-0067">ATP-binding</keyword>
<reference evidence="11 12" key="1">
    <citation type="submission" date="2019-06" db="EMBL/GenBank/DDBJ databases">
        <title>Draft genome sequence of Miniimonas arenae KCTC 19750T isolated from sea sand.</title>
        <authorList>
            <person name="Park S.-J."/>
        </authorList>
    </citation>
    <scope>NUCLEOTIDE SEQUENCE [LARGE SCALE GENOMIC DNA]</scope>
    <source>
        <strain evidence="11 12">KCTC 19750</strain>
    </source>
</reference>
<dbReference type="Pfam" id="PF03477">
    <property type="entry name" value="ATP-cone"/>
    <property type="match status" value="1"/>
</dbReference>